<dbReference type="AlphaFoldDB" id="A0A0G1DAA1"/>
<dbReference type="EMBL" id="LCFK01000002">
    <property type="protein sequence ID" value="KKS94825.1"/>
    <property type="molecule type" value="Genomic_DNA"/>
</dbReference>
<gene>
    <name evidence="1" type="ORF">UV68_C0002G0025</name>
</gene>
<reference evidence="1 2" key="1">
    <citation type="journal article" date="2015" name="Nature">
        <title>rRNA introns, odd ribosomes, and small enigmatic genomes across a large radiation of phyla.</title>
        <authorList>
            <person name="Brown C.T."/>
            <person name="Hug L.A."/>
            <person name="Thomas B.C."/>
            <person name="Sharon I."/>
            <person name="Castelle C.J."/>
            <person name="Singh A."/>
            <person name="Wilkins M.J."/>
            <person name="Williams K.H."/>
            <person name="Banfield J.F."/>
        </authorList>
    </citation>
    <scope>NUCLEOTIDE SEQUENCE [LARGE SCALE GENOMIC DNA]</scope>
</reference>
<accession>A0A0G1DAA1</accession>
<comment type="caution">
    <text evidence="1">The sequence shown here is derived from an EMBL/GenBank/DDBJ whole genome shotgun (WGS) entry which is preliminary data.</text>
</comment>
<organism evidence="1 2">
    <name type="scientific">Candidatus Collierbacteria bacterium GW2011_GWC2_43_12</name>
    <dbReference type="NCBI Taxonomy" id="1618390"/>
    <lineage>
        <taxon>Bacteria</taxon>
        <taxon>Candidatus Collieribacteriota</taxon>
    </lineage>
</organism>
<dbReference type="Proteomes" id="UP000033980">
    <property type="component" value="Unassembled WGS sequence"/>
</dbReference>
<evidence type="ECO:0000313" key="2">
    <source>
        <dbReference type="Proteomes" id="UP000033980"/>
    </source>
</evidence>
<protein>
    <submittedName>
        <fullName evidence="1">Uncharacterized protein</fullName>
    </submittedName>
</protein>
<proteinExistence type="predicted"/>
<sequence>MMSLDQLDGKYFVKERSLINEPGRYNLPALLFQSGLTDPKYVESDKWENLSQHSKWMVNNQDFIAESVTQKGKTIIGSTPVVLGISPYELTRAVGLHISGEDFEEYYKRYGIDWKSTPNHTEIFLNKIEEDPNVSSIVFLVPQDIFSFDAPPGYPWGTTRDEILYFLDHPSNKLVLVLGAYEMINDLTFKLDFVSDPMGTIDRKVFPKDVRRARWKIASDMKKFVEARIKKD</sequence>
<evidence type="ECO:0000313" key="1">
    <source>
        <dbReference type="EMBL" id="KKS94825.1"/>
    </source>
</evidence>
<name>A0A0G1DAA1_9BACT</name>